<dbReference type="Proteomes" id="UP000062833">
    <property type="component" value="Chromosome"/>
</dbReference>
<dbReference type="RefSeq" id="WP_062005962.1">
    <property type="nucleotide sequence ID" value="NZ_CP012677.1"/>
</dbReference>
<dbReference type="SUPFAM" id="SSF52980">
    <property type="entry name" value="Restriction endonuclease-like"/>
    <property type="match status" value="1"/>
</dbReference>
<proteinExistence type="predicted"/>
<reference evidence="2" key="1">
    <citation type="submission" date="2015-09" db="EMBL/GenBank/DDBJ databases">
        <title>Complete genome of Arthrobacter alpinus strain R3.8.</title>
        <authorList>
            <person name="See-Too W.S."/>
            <person name="Chan K.G."/>
        </authorList>
    </citation>
    <scope>NUCLEOTIDE SEQUENCE [LARGE SCALE GENOMIC DNA]</scope>
    <source>
        <strain evidence="2">R3.8</strain>
    </source>
</reference>
<evidence type="ECO:0000313" key="2">
    <source>
        <dbReference type="Proteomes" id="UP000062833"/>
    </source>
</evidence>
<accession>A0A0M4QEK2</accession>
<evidence type="ECO:0008006" key="3">
    <source>
        <dbReference type="Google" id="ProtNLM"/>
    </source>
</evidence>
<name>A0A0M4QEK2_9MICC</name>
<dbReference type="EMBL" id="CP012677">
    <property type="protein sequence ID" value="ALE91730.1"/>
    <property type="molecule type" value="Genomic_DNA"/>
</dbReference>
<dbReference type="OrthoDB" id="3234479at2"/>
<gene>
    <name evidence="1" type="ORF">AOC05_04245</name>
</gene>
<dbReference type="AlphaFoldDB" id="A0A0M4QEK2"/>
<dbReference type="InterPro" id="IPR011335">
    <property type="entry name" value="Restrct_endonuc-II-like"/>
</dbReference>
<keyword evidence="2" id="KW-1185">Reference proteome</keyword>
<dbReference type="PATRIC" id="fig|656366.3.peg.924"/>
<sequence>MRRIQLPEHLYRRSFTTRASAAAGVPPQRTRANDVIRVSRGILVPAGMPLQGTAALAAYTEANPRSVLSHVSAARLWKIPLPPVQENDWRIHLATPPLAGAPRRMNVVGHRLALAQWEICRLDGVRLTHPARTWLDLAGCLSLRDLVAAGDFLVCSHGPDFPAPREAICSLADLKNTLALHHGLRGVRNARAALELVRVGADSPPETFMRLALVDAGLPEPELNVLLRQSGGRPLLWPDGAYRRYRTSLQYDGAHHNSPDQYLRDIRRLEATKLLGWTEVRIAHEDLRGDSPAVVRKVAEALRASGWHAR</sequence>
<dbReference type="KEGG" id="aaq:AOC05_04245"/>
<evidence type="ECO:0000313" key="1">
    <source>
        <dbReference type="EMBL" id="ALE91730.1"/>
    </source>
</evidence>
<organism evidence="1 2">
    <name type="scientific">Arthrobacter alpinus</name>
    <dbReference type="NCBI Taxonomy" id="656366"/>
    <lineage>
        <taxon>Bacteria</taxon>
        <taxon>Bacillati</taxon>
        <taxon>Actinomycetota</taxon>
        <taxon>Actinomycetes</taxon>
        <taxon>Micrococcales</taxon>
        <taxon>Micrococcaceae</taxon>
        <taxon>Arthrobacter</taxon>
    </lineage>
</organism>
<protein>
    <recommendedName>
        <fullName evidence="3">DUF559 domain-containing protein</fullName>
    </recommendedName>
</protein>